<name>A0A5K7YJQ8_9BACT</name>
<keyword evidence="2" id="KW-1185">Reference proteome</keyword>
<dbReference type="RefSeq" id="WP_155316769.1">
    <property type="nucleotide sequence ID" value="NZ_AP021874.1"/>
</dbReference>
<dbReference type="EMBL" id="AP021874">
    <property type="protein sequence ID" value="BBO68635.1"/>
    <property type="molecule type" value="Genomic_DNA"/>
</dbReference>
<sequence length="853" mass="93737">MLQRALITVLICFTFIEYSNAGSTIGQASFDSLALTRQLSQEAAQVYTSRMTSLIEERKRLSAARDENGEIPSDNLDRIAEINRELKELSEKKSTVLGSDRTWKAFESVRVMYQTLHHVENSMNQVDTWSSDEAWMDKSTGGLLARYHRDLQVANKGIDYGQRLLSLQTLIQKMDLKAPTPAFRKMRDGLNGLFWLMKTFGDKSGLPVVSDFIQHYGDAGTAMVGASERIYRRILDRDDNQLLPGRHGDDGRYNAFEKQFPRLADRMDIVKPQIPGLPDVYESGDGGVLIWDRQYKIWYRTHPNRPEKASLPNITNLGPDATVLSPEQVLQRYIFLKQNGDQAPSPLTVLADPTKVVALSLRSDREVVGPGGNIQLNLTAMTMSGDQRPIILAKLRAKPKSNISETLISSRYGIIEPSLIDLSEPEKAVWRAPNNSNTVFEISATLSGDNDDKGLIQVGSAVIEVATGNPSQLKIRVEPAVCQPLGDGQVYFSLLDGNGNPVAAAEGKTADELIIMNGSDGLLVESPRWIDKGSGNGWAAWHAPNVPGEYKLNASFRGFSEFGVLSSRAVLGAKQVATVTVVSDSKKKDNETGLKALLSKCSLSIDNFSAAPMAPASKDAPLGVKANAGYNLFVPMQGRAIVSIGMDGIEQVRKTRDLEPGSSSFNDDIALEIPAKKVAGNHQVALVVSIELERDGKILKGPSDRREVNFNIDLSEETENKGVAGVWEGKAITDVIYFEEQLKNHQELKLTLNINEDEKSGQMVYLMTADSIHKLAPDAEASSFRSSAGEKWEYPVSISTSGNSVTITEIDEEDPELASTYKLTLDAPDHMSASAKDKSEFSEQTYSVVFQKQ</sequence>
<evidence type="ECO:0000313" key="1">
    <source>
        <dbReference type="EMBL" id="BBO68635.1"/>
    </source>
</evidence>
<organism evidence="1 2">
    <name type="scientific">Desulfosarcina alkanivorans</name>
    <dbReference type="NCBI Taxonomy" id="571177"/>
    <lineage>
        <taxon>Bacteria</taxon>
        <taxon>Pseudomonadati</taxon>
        <taxon>Thermodesulfobacteriota</taxon>
        <taxon>Desulfobacteria</taxon>
        <taxon>Desulfobacterales</taxon>
        <taxon>Desulfosarcinaceae</taxon>
        <taxon>Desulfosarcina</taxon>
    </lineage>
</organism>
<reference evidence="1 2" key="1">
    <citation type="submission" date="2019-11" db="EMBL/GenBank/DDBJ databases">
        <title>Comparative genomics of hydrocarbon-degrading Desulfosarcina strains.</title>
        <authorList>
            <person name="Watanabe M."/>
            <person name="Kojima H."/>
            <person name="Fukui M."/>
        </authorList>
    </citation>
    <scope>NUCLEOTIDE SEQUENCE [LARGE SCALE GENOMIC DNA]</scope>
    <source>
        <strain evidence="1 2">PL12</strain>
    </source>
</reference>
<evidence type="ECO:0000313" key="2">
    <source>
        <dbReference type="Proteomes" id="UP000427906"/>
    </source>
</evidence>
<dbReference type="Proteomes" id="UP000427906">
    <property type="component" value="Chromosome"/>
</dbReference>
<gene>
    <name evidence="1" type="ORF">DSCA_25650</name>
</gene>
<dbReference type="KEGG" id="dalk:DSCA_25650"/>
<dbReference type="AlphaFoldDB" id="A0A5K7YJQ8"/>
<accession>A0A5K7YJQ8</accession>
<proteinExistence type="predicted"/>
<protein>
    <submittedName>
        <fullName evidence="1">Uncharacterized protein</fullName>
    </submittedName>
</protein>